<feature type="compositionally biased region" description="Low complexity" evidence="1">
    <location>
        <begin position="969"/>
        <end position="981"/>
    </location>
</feature>
<organism evidence="2 3">
    <name type="scientific">Streptomyces eurythermus</name>
    <dbReference type="NCBI Taxonomy" id="42237"/>
    <lineage>
        <taxon>Bacteria</taxon>
        <taxon>Bacillati</taxon>
        <taxon>Actinomycetota</taxon>
        <taxon>Actinomycetes</taxon>
        <taxon>Kitasatosporales</taxon>
        <taxon>Streptomycetaceae</taxon>
        <taxon>Streptomyces</taxon>
    </lineage>
</organism>
<feature type="compositionally biased region" description="Basic and acidic residues" evidence="1">
    <location>
        <begin position="702"/>
        <end position="722"/>
    </location>
</feature>
<keyword evidence="3" id="KW-1185">Reference proteome</keyword>
<sequence>MTGARESTAYDAGPLLLGVRHHGPGSARAVRAALEAARPAVVLIEGPPEADPLIPLAADPGLRPPVALLAHAVDEPGRSAFWPFAEFSPEWVAIRWALDHDVPAHFIDLPATHTLAWAREEGESGAGGHEGGDGDHAPGADDHPTGAGDHVSGPDDHVSGPDDQVSGPGGRRSGPDDAGEVRVDPLAVLAEAAGYDDPERWWEDVVEHRGPGADDPFAPFTAVGEAMTALRERYGAGGHRDLVREAHMRLRLRAARKEFGHAVAVVCGAWHVPALREKTTVTADRALLRGLPKVKTDVTWVPWTHRRLARSGGYGAGIDSPGWYGHLFQVPDRPVERWLTKVAGLLREEDRIVSSAHVIEAVRLAETLAALRGRPLPGLGETTDAVRAVLCEGSDVPLALVHDRLVVGDALGEVPESAPAVPLQRDLARQQRSLRLKPEALERDLELDLRGDTDAGRSRLLHRLRLLGVDWGEPARSRGGTGTFRETWRLRWEPELSVRVAEAGVWGTTVQAAARAKAEADAAAARALADVTALAEQCLLAGLPEALPVVMRVLADRAALDTDVGHLAQALPALVRSLRYGDVRGTDTGALAEVAAGLAERVFVGLPPACGALDADAAEEMRAHVDAVHTAVGLLTESLATTSGEADGASTGAGQADGASAGAGEAGGVVAGDRPGDGSGGEEGAGQEGDGQARGGDGRGAGGDDRVPGGDDRAPGGEDRVPGEAGRAPGGDGGVVGKDGQAPGKDGQAPGKDGQAFGEDGQASHSEAPGEDRRTLHGDDQAPGKGGALSGGGAGRVVGGGLRERWRGVLRALSLRDTAPGVIRGRAVRLLLDDGALRPEEAARLMGLALSPGTPPAAAAAWIEGFAGGGGGLLLVHDERLLGLLDTWLTGVPADAFTDVLPLLRRTFAAYEPGVRRTLGELVRRGPGDRPGGAAQAAAVPGFAAEPDTARADAVLPVLRLLLGLTADDGTDTTDTTGTTETTDHESLAGVGT</sequence>
<feature type="compositionally biased region" description="Low complexity" evidence="1">
    <location>
        <begin position="646"/>
        <end position="663"/>
    </location>
</feature>
<dbReference type="RefSeq" id="WP_106980760.1">
    <property type="nucleotide sequence ID" value="NZ_JBFACJ010000004.1"/>
</dbReference>
<comment type="caution">
    <text evidence="2">The sequence shown here is derived from an EMBL/GenBank/DDBJ whole genome shotgun (WGS) entry which is preliminary data.</text>
</comment>
<dbReference type="PANTHER" id="PTHR30634">
    <property type="entry name" value="OUTER MEMBRANE LOLAB LIPOPROTEIN INSERTION APPARATUS"/>
    <property type="match status" value="1"/>
</dbReference>
<feature type="compositionally biased region" description="Gly residues" evidence="1">
    <location>
        <begin position="677"/>
        <end position="701"/>
    </location>
</feature>
<evidence type="ECO:0000313" key="3">
    <source>
        <dbReference type="Proteomes" id="UP001603418"/>
    </source>
</evidence>
<gene>
    <name evidence="2" type="ORF">ACF1HC_18510</name>
</gene>
<dbReference type="Proteomes" id="UP001603418">
    <property type="component" value="Unassembled WGS sequence"/>
</dbReference>
<evidence type="ECO:0000313" key="2">
    <source>
        <dbReference type="EMBL" id="MFF9883574.1"/>
    </source>
</evidence>
<evidence type="ECO:0000256" key="1">
    <source>
        <dbReference type="SAM" id="MobiDB-lite"/>
    </source>
</evidence>
<accession>A0ABW6YXP2</accession>
<feature type="region of interest" description="Disordered" evidence="1">
    <location>
        <begin position="969"/>
        <end position="993"/>
    </location>
</feature>
<dbReference type="PANTHER" id="PTHR30634:SF14">
    <property type="match status" value="1"/>
</dbReference>
<dbReference type="InterPro" id="IPR050458">
    <property type="entry name" value="LolB"/>
</dbReference>
<dbReference type="InterPro" id="IPR043737">
    <property type="entry name" value="DUF5682"/>
</dbReference>
<dbReference type="Pfam" id="PF18934">
    <property type="entry name" value="DUF5682"/>
    <property type="match status" value="2"/>
</dbReference>
<dbReference type="EMBL" id="JBICBM010000008">
    <property type="protein sequence ID" value="MFF9883574.1"/>
    <property type="molecule type" value="Genomic_DNA"/>
</dbReference>
<protein>
    <submittedName>
        <fullName evidence="2">DUF5682 family protein</fullName>
    </submittedName>
</protein>
<reference evidence="2 3" key="1">
    <citation type="submission" date="2024-10" db="EMBL/GenBank/DDBJ databases">
        <title>The Natural Products Discovery Center: Release of the First 8490 Sequenced Strains for Exploring Actinobacteria Biosynthetic Diversity.</title>
        <authorList>
            <person name="Kalkreuter E."/>
            <person name="Kautsar S.A."/>
            <person name="Yang D."/>
            <person name="Bader C.D."/>
            <person name="Teijaro C.N."/>
            <person name="Fluegel L."/>
            <person name="Davis C.M."/>
            <person name="Simpson J.R."/>
            <person name="Lauterbach L."/>
            <person name="Steele A.D."/>
            <person name="Gui C."/>
            <person name="Meng S."/>
            <person name="Li G."/>
            <person name="Viehrig K."/>
            <person name="Ye F."/>
            <person name="Su P."/>
            <person name="Kiefer A.F."/>
            <person name="Nichols A."/>
            <person name="Cepeda A.J."/>
            <person name="Yan W."/>
            <person name="Fan B."/>
            <person name="Jiang Y."/>
            <person name="Adhikari A."/>
            <person name="Zheng C.-J."/>
            <person name="Schuster L."/>
            <person name="Cowan T.M."/>
            <person name="Smanski M.J."/>
            <person name="Chevrette M.G."/>
            <person name="De Carvalho L.P.S."/>
            <person name="Shen B."/>
        </authorList>
    </citation>
    <scope>NUCLEOTIDE SEQUENCE [LARGE SCALE GENOMIC DNA]</scope>
    <source>
        <strain evidence="2 3">NPDC013366</strain>
    </source>
</reference>
<feature type="compositionally biased region" description="Gly residues" evidence="1">
    <location>
        <begin position="784"/>
        <end position="797"/>
    </location>
</feature>
<name>A0ABW6YXP2_9ACTN</name>
<feature type="region of interest" description="Disordered" evidence="1">
    <location>
        <begin position="122"/>
        <end position="183"/>
    </location>
</feature>
<proteinExistence type="predicted"/>
<feature type="region of interest" description="Disordered" evidence="1">
    <location>
        <begin position="643"/>
        <end position="797"/>
    </location>
</feature>
<feature type="compositionally biased region" description="Basic and acidic residues" evidence="1">
    <location>
        <begin position="768"/>
        <end position="782"/>
    </location>
</feature>
<feature type="compositionally biased region" description="Gly residues" evidence="1">
    <location>
        <begin position="728"/>
        <end position="737"/>
    </location>
</feature>
<feature type="compositionally biased region" description="Basic and acidic residues" evidence="1">
    <location>
        <begin position="173"/>
        <end position="183"/>
    </location>
</feature>
<feature type="compositionally biased region" description="Basic and acidic residues" evidence="1">
    <location>
        <begin position="130"/>
        <end position="144"/>
    </location>
</feature>